<dbReference type="Proteomes" id="UP000008021">
    <property type="component" value="Chromosome 6"/>
</dbReference>
<dbReference type="AlphaFoldDB" id="A0A0E0E5U3"/>
<dbReference type="InterPro" id="IPR044508">
    <property type="entry name" value="At5g50450/At1g67340-like"/>
</dbReference>
<evidence type="ECO:0000313" key="3">
    <source>
        <dbReference type="Proteomes" id="UP000008021"/>
    </source>
</evidence>
<accession>A0A0E0E5U3</accession>
<dbReference type="HOGENOM" id="CLU_1565354_0_0_1"/>
<dbReference type="PANTHER" id="PTHR46758">
    <property type="entry name" value="MYND DOMAIN-CONTAINING"/>
    <property type="match status" value="1"/>
</dbReference>
<protein>
    <submittedName>
        <fullName evidence="2">Uncharacterized protein</fullName>
    </submittedName>
</protein>
<keyword evidence="3" id="KW-1185">Reference proteome</keyword>
<evidence type="ECO:0000313" key="2">
    <source>
        <dbReference type="EnsemblPlants" id="OMERI06G26220.1"/>
    </source>
</evidence>
<reference evidence="2" key="2">
    <citation type="submission" date="2018-05" db="EMBL/GenBank/DDBJ databases">
        <title>OmerRS3 (Oryza meridionalis Reference Sequence Version 3).</title>
        <authorList>
            <person name="Zhang J."/>
            <person name="Kudrna D."/>
            <person name="Lee S."/>
            <person name="Talag J."/>
            <person name="Welchert J."/>
            <person name="Wing R.A."/>
        </authorList>
    </citation>
    <scope>NUCLEOTIDE SEQUENCE [LARGE SCALE GENOMIC DNA]</scope>
    <source>
        <strain evidence="2">cv. OR44</strain>
    </source>
</reference>
<feature type="compositionally biased region" description="Acidic residues" evidence="1">
    <location>
        <begin position="162"/>
        <end position="171"/>
    </location>
</feature>
<dbReference type="STRING" id="40149.A0A0E0E5U3"/>
<reference evidence="2" key="1">
    <citation type="submission" date="2015-04" db="UniProtKB">
        <authorList>
            <consortium name="EnsemblPlants"/>
        </authorList>
    </citation>
    <scope>IDENTIFICATION</scope>
</reference>
<dbReference type="PANTHER" id="PTHR46758:SF18">
    <property type="entry name" value="OS04G0385600 PROTEIN"/>
    <property type="match status" value="1"/>
</dbReference>
<evidence type="ECO:0000256" key="1">
    <source>
        <dbReference type="SAM" id="MobiDB-lite"/>
    </source>
</evidence>
<name>A0A0E0E5U3_9ORYZ</name>
<dbReference type="Gramene" id="OMERI06G26220.1">
    <property type="protein sequence ID" value="OMERI06G26220.1"/>
    <property type="gene ID" value="OMERI06G26220"/>
</dbReference>
<organism evidence="2">
    <name type="scientific">Oryza meridionalis</name>
    <dbReference type="NCBI Taxonomy" id="40149"/>
    <lineage>
        <taxon>Eukaryota</taxon>
        <taxon>Viridiplantae</taxon>
        <taxon>Streptophyta</taxon>
        <taxon>Embryophyta</taxon>
        <taxon>Tracheophyta</taxon>
        <taxon>Spermatophyta</taxon>
        <taxon>Magnoliopsida</taxon>
        <taxon>Liliopsida</taxon>
        <taxon>Poales</taxon>
        <taxon>Poaceae</taxon>
        <taxon>BOP clade</taxon>
        <taxon>Oryzoideae</taxon>
        <taxon>Oryzeae</taxon>
        <taxon>Oryzinae</taxon>
        <taxon>Oryza</taxon>
    </lineage>
</organism>
<dbReference type="EnsemblPlants" id="OMERI06G26220.1">
    <property type="protein sequence ID" value="OMERI06G26220.1"/>
    <property type="gene ID" value="OMERI06G26220"/>
</dbReference>
<proteinExistence type="predicted"/>
<sequence>MAEREGTPASRPASAVAPPPLAALSLSLSSFASSSPVVEVVVPAAEGGSGRARRPDRNLPLGQRCARAASLGHVDTLRELGHCLQKGYGVRCSVLDGRRLLIQANARELAAAVTASASLLRATGELAASCAALLPPLRLRLPRRGQGTQLLPRRQPWRGEEGGEEVEREDE</sequence>
<feature type="region of interest" description="Disordered" evidence="1">
    <location>
        <begin position="150"/>
        <end position="171"/>
    </location>
</feature>